<dbReference type="EMBL" id="JACGCM010002647">
    <property type="protein sequence ID" value="KAF6137500.1"/>
    <property type="molecule type" value="Genomic_DNA"/>
</dbReference>
<reference evidence="2 3" key="1">
    <citation type="journal article" date="2020" name="IScience">
        <title>Genome Sequencing of the Endangered Kingdonia uniflora (Circaeasteraceae, Ranunculales) Reveals Potential Mechanisms of Evolutionary Specialization.</title>
        <authorList>
            <person name="Sun Y."/>
            <person name="Deng T."/>
            <person name="Zhang A."/>
            <person name="Moore M.J."/>
            <person name="Landis J.B."/>
            <person name="Lin N."/>
            <person name="Zhang H."/>
            <person name="Zhang X."/>
            <person name="Huang J."/>
            <person name="Zhang X."/>
            <person name="Sun H."/>
            <person name="Wang H."/>
        </authorList>
    </citation>
    <scope>NUCLEOTIDE SEQUENCE [LARGE SCALE GENOMIC DNA]</scope>
    <source>
        <strain evidence="2">TB1705</strain>
        <tissue evidence="2">Leaf</tissue>
    </source>
</reference>
<accession>A0A7J7L4G0</accession>
<comment type="caution">
    <text evidence="2">The sequence shown here is derived from an EMBL/GenBank/DDBJ whole genome shotgun (WGS) entry which is preliminary data.</text>
</comment>
<evidence type="ECO:0000313" key="2">
    <source>
        <dbReference type="EMBL" id="KAF6137500.1"/>
    </source>
</evidence>
<dbReference type="Proteomes" id="UP000541444">
    <property type="component" value="Unassembled WGS sequence"/>
</dbReference>
<feature type="non-terminal residue" evidence="2">
    <location>
        <position position="1"/>
    </location>
</feature>
<keyword evidence="3" id="KW-1185">Reference proteome</keyword>
<name>A0A7J7L4G0_9MAGN</name>
<protein>
    <submittedName>
        <fullName evidence="2">Uncharacterized protein</fullName>
    </submittedName>
</protein>
<keyword evidence="1" id="KW-0812">Transmembrane</keyword>
<feature type="transmembrane region" description="Helical" evidence="1">
    <location>
        <begin position="34"/>
        <end position="58"/>
    </location>
</feature>
<gene>
    <name evidence="2" type="ORF">GIB67_031779</name>
</gene>
<dbReference type="AlphaFoldDB" id="A0A7J7L4G0"/>
<evidence type="ECO:0000256" key="1">
    <source>
        <dbReference type="SAM" id="Phobius"/>
    </source>
</evidence>
<keyword evidence="1" id="KW-1133">Transmembrane helix</keyword>
<keyword evidence="1" id="KW-0472">Membrane</keyword>
<organism evidence="2 3">
    <name type="scientific">Kingdonia uniflora</name>
    <dbReference type="NCBI Taxonomy" id="39325"/>
    <lineage>
        <taxon>Eukaryota</taxon>
        <taxon>Viridiplantae</taxon>
        <taxon>Streptophyta</taxon>
        <taxon>Embryophyta</taxon>
        <taxon>Tracheophyta</taxon>
        <taxon>Spermatophyta</taxon>
        <taxon>Magnoliopsida</taxon>
        <taxon>Ranunculales</taxon>
        <taxon>Circaeasteraceae</taxon>
        <taxon>Kingdonia</taxon>
    </lineage>
</organism>
<proteinExistence type="predicted"/>
<evidence type="ECO:0000313" key="3">
    <source>
        <dbReference type="Proteomes" id="UP000541444"/>
    </source>
</evidence>
<sequence>EKSSLGLNQYPISFYFYNTRFPPLLQSSNYSTGFSLYLIVMISNLIFFNWGFSVCGLLQFGFQYKKNPTIYLLGYVICRTQSLSLWNS</sequence>